<dbReference type="AlphaFoldDB" id="A0A6F9D8S3"/>
<name>A0A6F9D8S3_9ASCI</name>
<dbReference type="EMBL" id="LR783526">
    <property type="protein sequence ID" value="CAB3227351.1"/>
    <property type="molecule type" value="mRNA"/>
</dbReference>
<sequence length="187" mass="21339">MSKSENLNYLKECFSGVGSDNPTVMPIPLYFFKLDHAKLIMEYLITTLIHHYSLYEYLYTQEQDELIIGTDLCTEVCSEMNGPFPPPLEEGMPIEIFENFHLSKTKDAQVDDEAADASFGEELTDAVLKAVEASESEAVKTVPATELRRIIEKITREMIIPAKTELRNKIKEKETGYLTRIEKIQPK</sequence>
<gene>
    <name evidence="1" type="primary">Cabcoco1</name>
</gene>
<dbReference type="Pfam" id="PF14769">
    <property type="entry name" value="CLAMP"/>
    <property type="match status" value="1"/>
</dbReference>
<reference evidence="1" key="1">
    <citation type="submission" date="2020-04" db="EMBL/GenBank/DDBJ databases">
        <authorList>
            <person name="Neveu A P."/>
        </authorList>
    </citation>
    <scope>NUCLEOTIDE SEQUENCE</scope>
    <source>
        <tissue evidence="1">Whole embryo</tissue>
    </source>
</reference>
<dbReference type="PANTHER" id="PTHR28457">
    <property type="entry name" value="COILED-COIL DOMAIN-CONTAINING PROTEIN 189"/>
    <property type="match status" value="1"/>
</dbReference>
<protein>
    <submittedName>
        <fullName evidence="1">Uncharacterized protein C10orf107 homolog</fullName>
    </submittedName>
</protein>
<organism evidence="1">
    <name type="scientific">Phallusia mammillata</name>
    <dbReference type="NCBI Taxonomy" id="59560"/>
    <lineage>
        <taxon>Eukaryota</taxon>
        <taxon>Metazoa</taxon>
        <taxon>Chordata</taxon>
        <taxon>Tunicata</taxon>
        <taxon>Ascidiacea</taxon>
        <taxon>Phlebobranchia</taxon>
        <taxon>Ascidiidae</taxon>
        <taxon>Phallusia</taxon>
    </lineage>
</organism>
<dbReference type="PANTHER" id="PTHR28457:SF3">
    <property type="entry name" value="CILIARY-ASSOCIATED CALCIUM-BINDING COILED-COIL PROTEIN 1"/>
    <property type="match status" value="1"/>
</dbReference>
<evidence type="ECO:0000313" key="1">
    <source>
        <dbReference type="EMBL" id="CAB3227351.1"/>
    </source>
</evidence>
<proteinExistence type="evidence at transcript level"/>
<accession>A0A6F9D8S3</accession>
<dbReference type="InterPro" id="IPR032727">
    <property type="entry name" value="CLAMP"/>
</dbReference>